<reference evidence="1 2" key="1">
    <citation type="journal article" date="2022" name="Plant J.">
        <title>Chromosome-level genome of Camellia lanceoleosa provides a valuable resource for understanding genome evolution and self-incompatibility.</title>
        <authorList>
            <person name="Gong W."/>
            <person name="Xiao S."/>
            <person name="Wang L."/>
            <person name="Liao Z."/>
            <person name="Chang Y."/>
            <person name="Mo W."/>
            <person name="Hu G."/>
            <person name="Li W."/>
            <person name="Zhao G."/>
            <person name="Zhu H."/>
            <person name="Hu X."/>
            <person name="Ji K."/>
            <person name="Xiang X."/>
            <person name="Song Q."/>
            <person name="Yuan D."/>
            <person name="Jin S."/>
            <person name="Zhang L."/>
        </authorList>
    </citation>
    <scope>NUCLEOTIDE SEQUENCE [LARGE SCALE GENOMIC DNA]</scope>
    <source>
        <strain evidence="1">SQ_2022a</strain>
    </source>
</reference>
<dbReference type="Proteomes" id="UP001060215">
    <property type="component" value="Chromosome 2"/>
</dbReference>
<dbReference type="EMBL" id="CM045759">
    <property type="protein sequence ID" value="KAI8017278.1"/>
    <property type="molecule type" value="Genomic_DNA"/>
</dbReference>
<evidence type="ECO:0000313" key="1">
    <source>
        <dbReference type="EMBL" id="KAI8017278.1"/>
    </source>
</evidence>
<protein>
    <submittedName>
        <fullName evidence="1">Uncharacterized protein</fullName>
    </submittedName>
</protein>
<gene>
    <name evidence="1" type="ORF">LOK49_LG04G03061</name>
</gene>
<proteinExistence type="predicted"/>
<keyword evidence="2" id="KW-1185">Reference proteome</keyword>
<sequence length="251" mass="26876">MGGSPRNKPGISLEVNLGHIQNPVVNNSVGAGVRGPNLNLTSTTNWADTRRSGCMGQTKHEGCNGNISNELKTKQKRIALEVDLVHTQCDGPRFGLMGSHCNSDNEVSQAQDVGSSSLYVEVSVDSDKQGRARRGRDEKKGGAVGMGSWSRGAVLRGKAGLKARSDAQRKVTSKEKSGARSKLELIGRNLQRDLTPHEEAEATIRMGKALGICVGGKEEEVKEKLKAMEIKDKVQAASRAVHAQLGVDVQN</sequence>
<accession>A0ACC0HX63</accession>
<organism evidence="1 2">
    <name type="scientific">Camellia lanceoleosa</name>
    <dbReference type="NCBI Taxonomy" id="1840588"/>
    <lineage>
        <taxon>Eukaryota</taxon>
        <taxon>Viridiplantae</taxon>
        <taxon>Streptophyta</taxon>
        <taxon>Embryophyta</taxon>
        <taxon>Tracheophyta</taxon>
        <taxon>Spermatophyta</taxon>
        <taxon>Magnoliopsida</taxon>
        <taxon>eudicotyledons</taxon>
        <taxon>Gunneridae</taxon>
        <taxon>Pentapetalae</taxon>
        <taxon>asterids</taxon>
        <taxon>Ericales</taxon>
        <taxon>Theaceae</taxon>
        <taxon>Camellia</taxon>
    </lineage>
</organism>
<comment type="caution">
    <text evidence="1">The sequence shown here is derived from an EMBL/GenBank/DDBJ whole genome shotgun (WGS) entry which is preliminary data.</text>
</comment>
<evidence type="ECO:0000313" key="2">
    <source>
        <dbReference type="Proteomes" id="UP001060215"/>
    </source>
</evidence>
<name>A0ACC0HX63_9ERIC</name>